<feature type="region of interest" description="Disordered" evidence="2">
    <location>
        <begin position="49"/>
        <end position="76"/>
    </location>
</feature>
<keyword evidence="4" id="KW-1185">Reference proteome</keyword>
<gene>
    <name evidence="5" type="primary">LOC123742521</name>
</gene>
<dbReference type="GeneID" id="123742521"/>
<dbReference type="InterPro" id="IPR008042">
    <property type="entry name" value="Retrotrans_Pao"/>
</dbReference>
<evidence type="ECO:0000256" key="2">
    <source>
        <dbReference type="SAM" id="MobiDB-lite"/>
    </source>
</evidence>
<evidence type="ECO:0000313" key="4">
    <source>
        <dbReference type="Proteomes" id="UP001652741"/>
    </source>
</evidence>
<protein>
    <recommendedName>
        <fullName evidence="3">CCHC-type domain-containing protein</fullName>
    </recommendedName>
</protein>
<dbReference type="CDD" id="cd01644">
    <property type="entry name" value="RT_pepA17"/>
    <property type="match status" value="1"/>
</dbReference>
<dbReference type="SUPFAM" id="SSF56672">
    <property type="entry name" value="DNA/RNA polymerases"/>
    <property type="match status" value="1"/>
</dbReference>
<keyword evidence="1" id="KW-0479">Metal-binding</keyword>
<keyword evidence="1" id="KW-0863">Zinc-finger</keyword>
<feature type="domain" description="CCHC-type" evidence="3">
    <location>
        <begin position="18"/>
        <end position="31"/>
    </location>
</feature>
<dbReference type="PANTHER" id="PTHR47331">
    <property type="entry name" value="PHD-TYPE DOMAIN-CONTAINING PROTEIN"/>
    <property type="match status" value="1"/>
</dbReference>
<proteinExistence type="predicted"/>
<evidence type="ECO:0000313" key="5">
    <source>
        <dbReference type="RefSeq" id="XP_045573474.1"/>
    </source>
</evidence>
<dbReference type="RefSeq" id="XP_045573474.1">
    <property type="nucleotide sequence ID" value="XM_045717518.1"/>
</dbReference>
<evidence type="ECO:0000256" key="1">
    <source>
        <dbReference type="PROSITE-ProRule" id="PRU00047"/>
    </source>
</evidence>
<dbReference type="PANTHER" id="PTHR47331:SF5">
    <property type="entry name" value="RIBONUCLEASE H"/>
    <property type="match status" value="1"/>
</dbReference>
<accession>A0ABM3EQY9</accession>
<name>A0ABM3EQY9_SALSA</name>
<dbReference type="InterPro" id="IPR043502">
    <property type="entry name" value="DNA/RNA_pol_sf"/>
</dbReference>
<dbReference type="PROSITE" id="PS50158">
    <property type="entry name" value="ZF_CCHC"/>
    <property type="match status" value="1"/>
</dbReference>
<dbReference type="Proteomes" id="UP001652741">
    <property type="component" value="Chromosome ssa04"/>
</dbReference>
<organism evidence="4 5">
    <name type="scientific">Salmo salar</name>
    <name type="common">Atlantic salmon</name>
    <dbReference type="NCBI Taxonomy" id="8030"/>
    <lineage>
        <taxon>Eukaryota</taxon>
        <taxon>Metazoa</taxon>
        <taxon>Chordata</taxon>
        <taxon>Craniata</taxon>
        <taxon>Vertebrata</taxon>
        <taxon>Euteleostomi</taxon>
        <taxon>Actinopterygii</taxon>
        <taxon>Neopterygii</taxon>
        <taxon>Teleostei</taxon>
        <taxon>Protacanthopterygii</taxon>
        <taxon>Salmoniformes</taxon>
        <taxon>Salmonidae</taxon>
        <taxon>Salmoninae</taxon>
        <taxon>Salmo</taxon>
    </lineage>
</organism>
<evidence type="ECO:0000259" key="3">
    <source>
        <dbReference type="PROSITE" id="PS50158"/>
    </source>
</evidence>
<reference evidence="5" key="1">
    <citation type="submission" date="2025-08" db="UniProtKB">
        <authorList>
            <consortium name="RefSeq"/>
        </authorList>
    </citation>
    <scope>IDENTIFICATION</scope>
</reference>
<dbReference type="Pfam" id="PF05380">
    <property type="entry name" value="Peptidase_A17"/>
    <property type="match status" value="1"/>
</dbReference>
<keyword evidence="1" id="KW-0862">Zinc</keyword>
<dbReference type="InterPro" id="IPR001878">
    <property type="entry name" value="Znf_CCHC"/>
</dbReference>
<sequence>MDKPTAERQKFVQENKLCFACLRPGHRSKDCDNRNTCDTCQRRHPSCLHEDRTKERSRDRKTEPPQDKGTSASSEAISNRVIRDINTTHTSTIIPVWVSTTSEPDREVLVYALLDTQSDTTFILEETTKALNTRKEPVHLKLSTMASRNTIVPSQKLSGLQVRGFYLEKKIPLPTSYSREFIPANRDHIPTPETARAWSHLEHIAEEIAPQQSCDVGLLIGYNCSQALLPREIVSGKGNQPFAQRTDLGWSIVGYGNPCIDYGDAIGVSHQVIVRQVMPSLQSSSNLTNQVHYVCRTRVREVITALDVIKTLESDFNERATEEDLISQEDIRFLTKMKAGIKRKDNGHYEMPLPFKEERPNLPNNKTCAVHRLKCLERRLRRDKQYYKDYTTFMEETIACGDAEKVSKEEINKHPAWYIPHHGVYHPQKPGTIRVVFDCSAKFRETSLNDHLLTGPELTNTLLGVLCRFRKGPVAIMCDVERMFHQFHVKAEDQDYLRFLWWENGDLESQPSVYRMKVHLFGAASSPGCANYGLKHLAAEGRGSFSEKSIQFIERNFYVDDGLTSVSSETEAAQLVKEARELCSIAKLRLHKFISNSKEVIATIPKEECAEGAKDLDMSLGEPHMERALGVLWCVASDEFQFRVVVKERPLTRRGVLSTVASVYDPLGFVAPFVLAGKQILQQMCRDKIDWDDPIPDDLRFQWEFWLQGVQNLSEVRIQRGYLPSSFKEVQSYELHHFSDASTSGYGECSYLRTISTAGEVHCSLVMGKSRVAPSKITTIPRLELSAAVVAVRTSDMLKRKLEIQGLQEYFWTDSKVVLGYINNEARRFHVFVANRIQRIKQSTDPEQWRYVTSEENPADHASRGITSEQLMASNWFTGPDFLWQEELPKGQVKGGDFSDTDPELHKSLVHDTQAKEERSLLDHLHKFSDWARVVKAIARLKRRVKEAIGLKLRSSEATSIEERREAELTIIRMVQEAAFSHEIHNLRHQKDIKTKDKASKLHKLSPFLDERGKRITKPTYLERPIHKTVTLLEADQKTLQTPFTEITGDWWECN</sequence>
<feature type="compositionally biased region" description="Basic and acidic residues" evidence="2">
    <location>
        <begin position="49"/>
        <end position="66"/>
    </location>
</feature>